<dbReference type="PROSITE" id="PS51077">
    <property type="entry name" value="HTH_ICLR"/>
    <property type="match status" value="1"/>
</dbReference>
<dbReference type="InterPro" id="IPR036390">
    <property type="entry name" value="WH_DNA-bd_sf"/>
</dbReference>
<keyword evidence="3" id="KW-0804">Transcription</keyword>
<gene>
    <name evidence="6" type="ORF">P775_13810</name>
</gene>
<dbReference type="GO" id="GO:0003677">
    <property type="term" value="F:DNA binding"/>
    <property type="evidence" value="ECO:0007669"/>
    <property type="project" value="UniProtKB-KW"/>
</dbReference>
<dbReference type="AlphaFoldDB" id="A0A2G8RDE2"/>
<dbReference type="GO" id="GO:0003700">
    <property type="term" value="F:DNA-binding transcription factor activity"/>
    <property type="evidence" value="ECO:0007669"/>
    <property type="project" value="TreeGrafter"/>
</dbReference>
<evidence type="ECO:0000313" key="6">
    <source>
        <dbReference type="EMBL" id="PIL19595.1"/>
    </source>
</evidence>
<keyword evidence="1" id="KW-0805">Transcription regulation</keyword>
<evidence type="ECO:0000259" key="5">
    <source>
        <dbReference type="PROSITE" id="PS51078"/>
    </source>
</evidence>
<dbReference type="RefSeq" id="WP_099911409.1">
    <property type="nucleotide sequence ID" value="NZ_AWWI01000096.1"/>
</dbReference>
<dbReference type="PANTHER" id="PTHR30136">
    <property type="entry name" value="HELIX-TURN-HELIX TRANSCRIPTIONAL REGULATOR, ICLR FAMILY"/>
    <property type="match status" value="1"/>
</dbReference>
<dbReference type="InterPro" id="IPR036388">
    <property type="entry name" value="WH-like_DNA-bd_sf"/>
</dbReference>
<dbReference type="PROSITE" id="PS51078">
    <property type="entry name" value="ICLR_ED"/>
    <property type="match status" value="1"/>
</dbReference>
<dbReference type="SUPFAM" id="SSF46785">
    <property type="entry name" value="Winged helix' DNA-binding domain"/>
    <property type="match status" value="1"/>
</dbReference>
<comment type="caution">
    <text evidence="6">The sequence shown here is derived from an EMBL/GenBank/DDBJ whole genome shotgun (WGS) entry which is preliminary data.</text>
</comment>
<dbReference type="GO" id="GO:0045892">
    <property type="term" value="P:negative regulation of DNA-templated transcription"/>
    <property type="evidence" value="ECO:0007669"/>
    <property type="project" value="TreeGrafter"/>
</dbReference>
<dbReference type="EMBL" id="AWWI01000096">
    <property type="protein sequence ID" value="PIL19595.1"/>
    <property type="molecule type" value="Genomic_DNA"/>
</dbReference>
<name>A0A2G8RDE2_9RHOB</name>
<dbReference type="Pfam" id="PF01614">
    <property type="entry name" value="IclR_C"/>
    <property type="match status" value="1"/>
</dbReference>
<keyword evidence="7" id="KW-1185">Reference proteome</keyword>
<accession>A0A2G8RDE2</accession>
<reference evidence="6 7" key="1">
    <citation type="submission" date="2013-09" db="EMBL/GenBank/DDBJ databases">
        <title>Genome sequencing of Phaeobacter antarcticus sp. nov. SM1211.</title>
        <authorList>
            <person name="Zhang X.-Y."/>
            <person name="Liu C."/>
            <person name="Chen X.-L."/>
            <person name="Xie B.-B."/>
            <person name="Qin Q.-L."/>
            <person name="Rong J.-C."/>
            <person name="Zhang Y.-Z."/>
        </authorList>
    </citation>
    <scope>NUCLEOTIDE SEQUENCE [LARGE SCALE GENOMIC DNA]</scope>
    <source>
        <strain evidence="6 7">SM1211</strain>
    </source>
</reference>
<evidence type="ECO:0000259" key="4">
    <source>
        <dbReference type="PROSITE" id="PS51077"/>
    </source>
</evidence>
<dbReference type="InterPro" id="IPR005471">
    <property type="entry name" value="Tscrpt_reg_IclR_N"/>
</dbReference>
<evidence type="ECO:0000256" key="1">
    <source>
        <dbReference type="ARBA" id="ARBA00023015"/>
    </source>
</evidence>
<dbReference type="Gene3D" id="1.10.10.10">
    <property type="entry name" value="Winged helix-like DNA-binding domain superfamily/Winged helix DNA-binding domain"/>
    <property type="match status" value="1"/>
</dbReference>
<evidence type="ECO:0000313" key="7">
    <source>
        <dbReference type="Proteomes" id="UP000231259"/>
    </source>
</evidence>
<dbReference type="SMART" id="SM00346">
    <property type="entry name" value="HTH_ICLR"/>
    <property type="match status" value="1"/>
</dbReference>
<dbReference type="InterPro" id="IPR014757">
    <property type="entry name" value="Tscrpt_reg_IclR_C"/>
</dbReference>
<dbReference type="SUPFAM" id="SSF55781">
    <property type="entry name" value="GAF domain-like"/>
    <property type="match status" value="1"/>
</dbReference>
<protein>
    <submittedName>
        <fullName evidence="6">IclR family transcriptional regulator</fullName>
    </submittedName>
</protein>
<dbReference type="InterPro" id="IPR050707">
    <property type="entry name" value="HTH_MetabolicPath_Reg"/>
</dbReference>
<dbReference type="Proteomes" id="UP000231259">
    <property type="component" value="Unassembled WGS sequence"/>
</dbReference>
<sequence length="269" mass="29518">MPSILRAESPIPTNLQAEDDRLFVRSAGRTMQVLSAFHQASGPLSLSEIATRAEIDRSAAQRLVHTLMSLGYVRRSADDRGYLPGIRLLDHTLDLLRLDPVIQKATPVLLELRKTLRERVDFSLYDETRLIYALRMQSKRETFYASLVGHSVPTFCTAGGRAVLSALPQDAAREIVMRSALHKYTSSTETDPEVILSEIAKARRDGYAVLTEEFVQGEIAIGVAVTSRAGHPLGAIHVAGSLAEWTPEDFERKAAPLATEAARAINGSL</sequence>
<keyword evidence="2" id="KW-0238">DNA-binding</keyword>
<proteinExistence type="predicted"/>
<dbReference type="InterPro" id="IPR029016">
    <property type="entry name" value="GAF-like_dom_sf"/>
</dbReference>
<feature type="domain" description="IclR-ED" evidence="5">
    <location>
        <begin position="87"/>
        <end position="269"/>
    </location>
</feature>
<feature type="domain" description="HTH iclR-type" evidence="4">
    <location>
        <begin position="24"/>
        <end position="86"/>
    </location>
</feature>
<dbReference type="PANTHER" id="PTHR30136:SF35">
    <property type="entry name" value="HTH-TYPE TRANSCRIPTIONAL REGULATOR RV1719"/>
    <property type="match status" value="1"/>
</dbReference>
<evidence type="ECO:0000256" key="3">
    <source>
        <dbReference type="ARBA" id="ARBA00023163"/>
    </source>
</evidence>
<dbReference type="OrthoDB" id="9807558at2"/>
<organism evidence="6 7">
    <name type="scientific">Puniceibacterium antarcticum</name>
    <dbReference type="NCBI Taxonomy" id="1206336"/>
    <lineage>
        <taxon>Bacteria</taxon>
        <taxon>Pseudomonadati</taxon>
        <taxon>Pseudomonadota</taxon>
        <taxon>Alphaproteobacteria</taxon>
        <taxon>Rhodobacterales</taxon>
        <taxon>Paracoccaceae</taxon>
        <taxon>Puniceibacterium</taxon>
    </lineage>
</organism>
<dbReference type="Pfam" id="PF09339">
    <property type="entry name" value="HTH_IclR"/>
    <property type="match status" value="1"/>
</dbReference>
<evidence type="ECO:0000256" key="2">
    <source>
        <dbReference type="ARBA" id="ARBA00023125"/>
    </source>
</evidence>
<dbReference type="Gene3D" id="3.30.450.40">
    <property type="match status" value="1"/>
</dbReference>